<proteinExistence type="predicted"/>
<evidence type="ECO:0000313" key="1">
    <source>
        <dbReference type="EMBL" id="MCI67942.1"/>
    </source>
</evidence>
<dbReference type="AlphaFoldDB" id="A0A392U3Q2"/>
<keyword evidence="2" id="KW-1185">Reference proteome</keyword>
<name>A0A392U3Q2_9FABA</name>
<evidence type="ECO:0000313" key="2">
    <source>
        <dbReference type="Proteomes" id="UP000265520"/>
    </source>
</evidence>
<dbReference type="EMBL" id="LXQA010727058">
    <property type="protein sequence ID" value="MCI67942.1"/>
    <property type="molecule type" value="Genomic_DNA"/>
</dbReference>
<sequence length="68" mass="7870">MTRFSITEAFADYLVANYVTEQMRGPRAHNGFEIDDGYIAWFYRVSHLKLWPPIEGNPARPANLEVLI</sequence>
<protein>
    <submittedName>
        <fullName evidence="1">Uncharacterized protein</fullName>
    </submittedName>
</protein>
<accession>A0A392U3Q2</accession>
<feature type="non-terminal residue" evidence="1">
    <location>
        <position position="68"/>
    </location>
</feature>
<reference evidence="1 2" key="1">
    <citation type="journal article" date="2018" name="Front. Plant Sci.">
        <title>Red Clover (Trifolium pratense) and Zigzag Clover (T. medium) - A Picture of Genomic Similarities and Differences.</title>
        <authorList>
            <person name="Dluhosova J."/>
            <person name="Istvanek J."/>
            <person name="Nedelnik J."/>
            <person name="Repkova J."/>
        </authorList>
    </citation>
    <scope>NUCLEOTIDE SEQUENCE [LARGE SCALE GENOMIC DNA]</scope>
    <source>
        <strain evidence="2">cv. 10/8</strain>
        <tissue evidence="1">Leaf</tissue>
    </source>
</reference>
<comment type="caution">
    <text evidence="1">The sequence shown here is derived from an EMBL/GenBank/DDBJ whole genome shotgun (WGS) entry which is preliminary data.</text>
</comment>
<dbReference type="Proteomes" id="UP000265520">
    <property type="component" value="Unassembled WGS sequence"/>
</dbReference>
<organism evidence="1 2">
    <name type="scientific">Trifolium medium</name>
    <dbReference type="NCBI Taxonomy" id="97028"/>
    <lineage>
        <taxon>Eukaryota</taxon>
        <taxon>Viridiplantae</taxon>
        <taxon>Streptophyta</taxon>
        <taxon>Embryophyta</taxon>
        <taxon>Tracheophyta</taxon>
        <taxon>Spermatophyta</taxon>
        <taxon>Magnoliopsida</taxon>
        <taxon>eudicotyledons</taxon>
        <taxon>Gunneridae</taxon>
        <taxon>Pentapetalae</taxon>
        <taxon>rosids</taxon>
        <taxon>fabids</taxon>
        <taxon>Fabales</taxon>
        <taxon>Fabaceae</taxon>
        <taxon>Papilionoideae</taxon>
        <taxon>50 kb inversion clade</taxon>
        <taxon>NPAAA clade</taxon>
        <taxon>Hologalegina</taxon>
        <taxon>IRL clade</taxon>
        <taxon>Trifolieae</taxon>
        <taxon>Trifolium</taxon>
    </lineage>
</organism>